<dbReference type="InterPro" id="IPR048469">
    <property type="entry name" value="YchJ-like_M"/>
</dbReference>
<evidence type="ECO:0000313" key="3">
    <source>
        <dbReference type="Proteomes" id="UP000631300"/>
    </source>
</evidence>
<protein>
    <recommendedName>
        <fullName evidence="1">YchJ-like middle NTF2-like domain-containing protein</fullName>
    </recommendedName>
</protein>
<dbReference type="Pfam" id="PF17775">
    <property type="entry name" value="YchJ_M-like"/>
    <property type="match status" value="1"/>
</dbReference>
<dbReference type="PANTHER" id="PTHR33747">
    <property type="entry name" value="UPF0225 PROTEIN SCO1677"/>
    <property type="match status" value="1"/>
</dbReference>
<proteinExistence type="predicted"/>
<dbReference type="Proteomes" id="UP000631300">
    <property type="component" value="Unassembled WGS sequence"/>
</dbReference>
<evidence type="ECO:0000313" key="2">
    <source>
        <dbReference type="EMBL" id="GGW89023.1"/>
    </source>
</evidence>
<dbReference type="AlphaFoldDB" id="A0A918JNC4"/>
<reference evidence="2" key="2">
    <citation type="submission" date="2020-09" db="EMBL/GenBank/DDBJ databases">
        <authorList>
            <person name="Sun Q."/>
            <person name="Kim S."/>
        </authorList>
    </citation>
    <scope>NUCLEOTIDE SEQUENCE</scope>
    <source>
        <strain evidence="2">KCTC 22164</strain>
    </source>
</reference>
<gene>
    <name evidence="2" type="ORF">GCM10007391_24000</name>
</gene>
<dbReference type="Gene3D" id="3.10.450.50">
    <property type="match status" value="1"/>
</dbReference>
<name>A0A918JNC4_9ALTE</name>
<evidence type="ECO:0000259" key="1">
    <source>
        <dbReference type="Pfam" id="PF17775"/>
    </source>
</evidence>
<feature type="domain" description="YchJ-like middle NTF2-like" evidence="1">
    <location>
        <begin position="1"/>
        <end position="90"/>
    </location>
</feature>
<dbReference type="InterPro" id="IPR004027">
    <property type="entry name" value="SEC_C_motif"/>
</dbReference>
<comment type="caution">
    <text evidence="2">The sequence shown here is derived from an EMBL/GenBank/DDBJ whole genome shotgun (WGS) entry which is preliminary data.</text>
</comment>
<organism evidence="2 3">
    <name type="scientific">Alteromonas halophila</name>
    <dbReference type="NCBI Taxonomy" id="516698"/>
    <lineage>
        <taxon>Bacteria</taxon>
        <taxon>Pseudomonadati</taxon>
        <taxon>Pseudomonadota</taxon>
        <taxon>Gammaproteobacteria</taxon>
        <taxon>Alteromonadales</taxon>
        <taxon>Alteromonadaceae</taxon>
        <taxon>Alteromonas/Salinimonas group</taxon>
        <taxon>Alteromonas</taxon>
    </lineage>
</organism>
<dbReference type="SUPFAM" id="SSF54427">
    <property type="entry name" value="NTF2-like"/>
    <property type="match status" value="1"/>
</dbReference>
<dbReference type="PANTHER" id="PTHR33747:SF1">
    <property type="entry name" value="ADENYLATE CYCLASE-ASSOCIATED CAP C-TERMINAL DOMAIN-CONTAINING PROTEIN"/>
    <property type="match status" value="1"/>
</dbReference>
<dbReference type="EMBL" id="BMXP01000006">
    <property type="protein sequence ID" value="GGW89023.1"/>
    <property type="molecule type" value="Genomic_DNA"/>
</dbReference>
<sequence>MRSRFSAYCIKDYAYILATYAHEKKAELTEQQLEESASGTQWFALQVDTRSAIQSEVTFKAYYFANGKPAQLHETSQFIIEEDQWRYLDGAIHVDTGVVKLGRNEPCPCNSGKKFKQCCLKRTNR</sequence>
<dbReference type="InterPro" id="IPR032710">
    <property type="entry name" value="NTF2-like_dom_sf"/>
</dbReference>
<reference evidence="2" key="1">
    <citation type="journal article" date="2014" name="Int. J. Syst. Evol. Microbiol.">
        <title>Complete genome sequence of Corynebacterium casei LMG S-19264T (=DSM 44701T), isolated from a smear-ripened cheese.</title>
        <authorList>
            <consortium name="US DOE Joint Genome Institute (JGI-PGF)"/>
            <person name="Walter F."/>
            <person name="Albersmeier A."/>
            <person name="Kalinowski J."/>
            <person name="Ruckert C."/>
        </authorList>
    </citation>
    <scope>NUCLEOTIDE SEQUENCE</scope>
    <source>
        <strain evidence="2">KCTC 22164</strain>
    </source>
</reference>
<accession>A0A918JNC4</accession>
<keyword evidence="3" id="KW-1185">Reference proteome</keyword>
<dbReference type="Pfam" id="PF02810">
    <property type="entry name" value="SEC-C"/>
    <property type="match status" value="1"/>
</dbReference>
<dbReference type="SUPFAM" id="SSF103642">
    <property type="entry name" value="Sec-C motif"/>
    <property type="match status" value="1"/>
</dbReference>